<feature type="region of interest" description="Disordered" evidence="1">
    <location>
        <begin position="1"/>
        <end position="35"/>
    </location>
</feature>
<evidence type="ECO:0000313" key="2">
    <source>
        <dbReference type="Proteomes" id="UP000492821"/>
    </source>
</evidence>
<evidence type="ECO:0000313" key="3">
    <source>
        <dbReference type="WBParaSite" id="Pan_g5460.t1"/>
    </source>
</evidence>
<dbReference type="WBParaSite" id="Pan_g5460.t1">
    <property type="protein sequence ID" value="Pan_g5460.t1"/>
    <property type="gene ID" value="Pan_g5460"/>
</dbReference>
<organism evidence="2 3">
    <name type="scientific">Panagrellus redivivus</name>
    <name type="common">Microworm</name>
    <dbReference type="NCBI Taxonomy" id="6233"/>
    <lineage>
        <taxon>Eukaryota</taxon>
        <taxon>Metazoa</taxon>
        <taxon>Ecdysozoa</taxon>
        <taxon>Nematoda</taxon>
        <taxon>Chromadorea</taxon>
        <taxon>Rhabditida</taxon>
        <taxon>Tylenchina</taxon>
        <taxon>Panagrolaimomorpha</taxon>
        <taxon>Panagrolaimoidea</taxon>
        <taxon>Panagrolaimidae</taxon>
        <taxon>Panagrellus</taxon>
    </lineage>
</organism>
<protein>
    <submittedName>
        <fullName evidence="3">Mediator of RNA polymerase II transcription subunit 21</fullName>
    </submittedName>
</protein>
<name>A0A7E4W0M3_PANRE</name>
<sequence>MDSEINNNDQASTVNGSSTGASPQGVSKVSPNPSNIDQTLAKIVEDLTDVVNILTADPETPSKRMEKMMSVAANIQHIGGMLTKELEVTEECIMSAEAKASADESYIVTSFEEIIKMFENPAQDKDSRL</sequence>
<dbReference type="Proteomes" id="UP000492821">
    <property type="component" value="Unassembled WGS sequence"/>
</dbReference>
<keyword evidence="2" id="KW-1185">Reference proteome</keyword>
<dbReference type="AlphaFoldDB" id="A0A7E4W0M3"/>
<reference evidence="3" key="2">
    <citation type="submission" date="2020-10" db="UniProtKB">
        <authorList>
            <consortium name="WormBaseParasite"/>
        </authorList>
    </citation>
    <scope>IDENTIFICATION</scope>
</reference>
<proteinExistence type="predicted"/>
<accession>A0A7E4W0M3</accession>
<evidence type="ECO:0000256" key="1">
    <source>
        <dbReference type="SAM" id="MobiDB-lite"/>
    </source>
</evidence>
<reference evidence="2" key="1">
    <citation type="journal article" date="2013" name="Genetics">
        <title>The draft genome and transcriptome of Panagrellus redivivus are shaped by the harsh demands of a free-living lifestyle.</title>
        <authorList>
            <person name="Srinivasan J."/>
            <person name="Dillman A.R."/>
            <person name="Macchietto M.G."/>
            <person name="Heikkinen L."/>
            <person name="Lakso M."/>
            <person name="Fracchia K.M."/>
            <person name="Antoshechkin I."/>
            <person name="Mortazavi A."/>
            <person name="Wong G."/>
            <person name="Sternberg P.W."/>
        </authorList>
    </citation>
    <scope>NUCLEOTIDE SEQUENCE [LARGE SCALE GENOMIC DNA]</scope>
    <source>
        <strain evidence="2">MT8872</strain>
    </source>
</reference>